<keyword evidence="5" id="KW-0521">NADP</keyword>
<evidence type="ECO:0000256" key="7">
    <source>
        <dbReference type="ARBA" id="ARBA00023223"/>
    </source>
</evidence>
<dbReference type="AlphaFoldDB" id="A0AAD0WB44"/>
<feature type="region of interest" description="Disordered" evidence="9">
    <location>
        <begin position="783"/>
        <end position="807"/>
    </location>
</feature>
<comment type="function">
    <text evidence="1">LuxC is the fatty acid reductase enzyme responsible for synthesis of the aldehyde substrate for the luminescent reaction catalyzed by luciferase.</text>
</comment>
<evidence type="ECO:0000313" key="11">
    <source>
        <dbReference type="Proteomes" id="UP000259465"/>
    </source>
</evidence>
<evidence type="ECO:0000256" key="3">
    <source>
        <dbReference type="ARBA" id="ARBA00010915"/>
    </source>
</evidence>
<gene>
    <name evidence="10" type="ORF">D1345_23555</name>
</gene>
<proteinExistence type="inferred from homology"/>
<evidence type="ECO:0000256" key="8">
    <source>
        <dbReference type="ARBA" id="ARBA00049412"/>
    </source>
</evidence>
<keyword evidence="11" id="KW-1185">Reference proteome</keyword>
<evidence type="ECO:0000256" key="9">
    <source>
        <dbReference type="SAM" id="MobiDB-lite"/>
    </source>
</evidence>
<dbReference type="RefSeq" id="WP_118268565.1">
    <property type="nucleotide sequence ID" value="NZ_CP031968.1"/>
</dbReference>
<dbReference type="KEGG" id="crz:D1345_23555"/>
<evidence type="ECO:0000256" key="4">
    <source>
        <dbReference type="ARBA" id="ARBA00013020"/>
    </source>
</evidence>
<name>A0AAD0WB44_9NEIS</name>
<keyword evidence="6" id="KW-0560">Oxidoreductase</keyword>
<sequence length="807" mass="86266">MYLLNGTLNAAVDAAAALAQLQAGLPAALARPPALDAVLDCAERFAAALPQRAEALGLDAAAVDALQGFCRREALQAKVRRELGEQAFSLRRFDYRQPRFESWRPLGLVAHITPANAPLLPFMAVLESLLAGNVNWLRPSGSDQGRSARLLADFLSHDAAGVLATHVAVLPLATNQLSGLLARADAVSAWGGDAALEAIRRQVPAGCRWIAWGHRISFAYLDPAAATEADYDALADDVCRFDQQACSSPQCLLVDSEDEAVLRGAAQAMAAALARRAPAWPALQPDVQEAAEISSQLAMLRLDQSFAGVAGAVEQGEGWRVAWAQRQELAASPLFRTLQLRPAPRARLVELLLPWRTHLQSCGLIAAPEQVPALSRLLLDAGVSRLCPVGAMHDGYAGEPHDGVYALSRLTRRVSVSLRDGQLPGHATLDALPPPPAGLDALPVMDKTAFQQAEMGPAAQLFFRSGGSSGEPKLAGFSYRDYHRQMQAAADGLLAAGLDPAQDRVMNLLYGGNLYGGMLSFFTILDKLSAPQYPMGGPVDDDFSQIAHFIVSRGVNTLVGMPGTLQRLFECEEAALRAYGGVRKLFCGGEHISDGQRQFLAGFGVELIRSAMYGSVDAGPLGHACGHGRDGEFHLLADTQWLEILEQDSDRPAAPGAVGRLAFTSLAREGQPVRRYDLGDLGRWLPGRCGCGLPSPRFQLTGRHGALLRAGTIFVNPEALSAPLGLALQWLVDHAASGGDRIRVLADGDAAQVRARLLQHPMLNEVVSGGLLQLEVIATPASQFQRHPQSGKTPLVLDQRRNTEPAR</sequence>
<dbReference type="PANTHER" id="PTHR43845">
    <property type="entry name" value="BLR5969 PROTEIN"/>
    <property type="match status" value="1"/>
</dbReference>
<organism evidence="10 11">
    <name type="scientific">Chromobacterium rhizoryzae</name>
    <dbReference type="NCBI Taxonomy" id="1778675"/>
    <lineage>
        <taxon>Bacteria</taxon>
        <taxon>Pseudomonadati</taxon>
        <taxon>Pseudomonadota</taxon>
        <taxon>Betaproteobacteria</taxon>
        <taxon>Neisseriales</taxon>
        <taxon>Chromobacteriaceae</taxon>
        <taxon>Chromobacterium</taxon>
    </lineage>
</organism>
<comment type="catalytic activity">
    <reaction evidence="8">
        <text>a long-chain fatty aldehyde + NADP(+) + CoA = a long-chain fatty acyl-CoA + NADPH + H(+)</text>
        <dbReference type="Rhea" id="RHEA:15437"/>
        <dbReference type="ChEBI" id="CHEBI:15378"/>
        <dbReference type="ChEBI" id="CHEBI:17176"/>
        <dbReference type="ChEBI" id="CHEBI:57287"/>
        <dbReference type="ChEBI" id="CHEBI:57783"/>
        <dbReference type="ChEBI" id="CHEBI:58349"/>
        <dbReference type="ChEBI" id="CHEBI:83139"/>
        <dbReference type="EC" id="1.2.1.50"/>
    </reaction>
</comment>
<dbReference type="Proteomes" id="UP000259465">
    <property type="component" value="Chromosome"/>
</dbReference>
<dbReference type="Gene3D" id="3.40.605.10">
    <property type="entry name" value="Aldehyde Dehydrogenase, Chain A, domain 1"/>
    <property type="match status" value="1"/>
</dbReference>
<evidence type="ECO:0000256" key="5">
    <source>
        <dbReference type="ARBA" id="ARBA00022857"/>
    </source>
</evidence>
<dbReference type="PANTHER" id="PTHR43845:SF1">
    <property type="entry name" value="BLR5969 PROTEIN"/>
    <property type="match status" value="1"/>
</dbReference>
<feature type="compositionally biased region" description="Polar residues" evidence="9">
    <location>
        <begin position="783"/>
        <end position="792"/>
    </location>
</feature>
<evidence type="ECO:0000256" key="1">
    <source>
        <dbReference type="ARBA" id="ARBA00003277"/>
    </source>
</evidence>
<dbReference type="InterPro" id="IPR016162">
    <property type="entry name" value="Ald_DH_N"/>
</dbReference>
<dbReference type="GO" id="GO:0050062">
    <property type="term" value="F:long-chain-fatty-acyl-CoA reductase activity"/>
    <property type="evidence" value="ECO:0007669"/>
    <property type="project" value="UniProtKB-EC"/>
</dbReference>
<feature type="compositionally biased region" description="Basic and acidic residues" evidence="9">
    <location>
        <begin position="798"/>
        <end position="807"/>
    </location>
</feature>
<dbReference type="Gene3D" id="3.40.50.12780">
    <property type="entry name" value="N-terminal domain of ligase-like"/>
    <property type="match status" value="1"/>
</dbReference>
<comment type="similarity">
    <text evidence="3">Belongs to the LuxC family.</text>
</comment>
<dbReference type="InterPro" id="IPR042099">
    <property type="entry name" value="ANL_N_sf"/>
</dbReference>
<comment type="pathway">
    <text evidence="2">Lipid metabolism; fatty acid reduction for biolumincescence.</text>
</comment>
<dbReference type="GO" id="GO:0008218">
    <property type="term" value="P:bioluminescence"/>
    <property type="evidence" value="ECO:0007669"/>
    <property type="project" value="UniProtKB-KW"/>
</dbReference>
<keyword evidence="7" id="KW-0455">Luminescence</keyword>
<dbReference type="GO" id="GO:0003995">
    <property type="term" value="F:acyl-CoA dehydrogenase activity"/>
    <property type="evidence" value="ECO:0007669"/>
    <property type="project" value="InterPro"/>
</dbReference>
<dbReference type="SUPFAM" id="SSF56801">
    <property type="entry name" value="Acetyl-CoA synthetase-like"/>
    <property type="match status" value="1"/>
</dbReference>
<evidence type="ECO:0000313" key="10">
    <source>
        <dbReference type="EMBL" id="AXT48953.1"/>
    </source>
</evidence>
<dbReference type="EMBL" id="CP031968">
    <property type="protein sequence ID" value="AXT48953.1"/>
    <property type="molecule type" value="Genomic_DNA"/>
</dbReference>
<reference evidence="10 11" key="1">
    <citation type="submission" date="2018-08" db="EMBL/GenBank/DDBJ databases">
        <title>Complete genome sequence of JP2-74.</title>
        <authorList>
            <person name="Wu L."/>
        </authorList>
    </citation>
    <scope>NUCLEOTIDE SEQUENCE [LARGE SCALE GENOMIC DNA]</scope>
    <source>
        <strain evidence="10 11">JP2-74</strain>
    </source>
</reference>
<protein>
    <recommendedName>
        <fullName evidence="4">long-chain-fatty-acyl-CoA reductase</fullName>
        <ecNumber evidence="4">1.2.1.50</ecNumber>
    </recommendedName>
</protein>
<evidence type="ECO:0000256" key="6">
    <source>
        <dbReference type="ARBA" id="ARBA00023002"/>
    </source>
</evidence>
<dbReference type="EC" id="1.2.1.50" evidence="4"/>
<evidence type="ECO:0000256" key="2">
    <source>
        <dbReference type="ARBA" id="ARBA00004908"/>
    </source>
</evidence>
<accession>A0AAD0WB44</accession>
<dbReference type="InterPro" id="IPR016161">
    <property type="entry name" value="Ald_DH/histidinol_DH"/>
</dbReference>
<dbReference type="SUPFAM" id="SSF53720">
    <property type="entry name" value="ALDH-like"/>
    <property type="match status" value="1"/>
</dbReference>
<dbReference type="InterPro" id="IPR008670">
    <property type="entry name" value="CoA_reduct_LuxC"/>
</dbReference>
<dbReference type="Pfam" id="PF05893">
    <property type="entry name" value="LuxC"/>
    <property type="match status" value="1"/>
</dbReference>